<comment type="subcellular location">
    <subcellularLocation>
        <location evidence="1">Membrane</location>
        <topology evidence="1">Multi-pass membrane protein</topology>
    </subcellularLocation>
</comment>
<feature type="transmembrane region" description="Helical" evidence="7">
    <location>
        <begin position="127"/>
        <end position="152"/>
    </location>
</feature>
<keyword evidence="4" id="KW-0571">Peptide transport</keyword>
<feature type="transmembrane region" description="Helical" evidence="7">
    <location>
        <begin position="447"/>
        <end position="467"/>
    </location>
</feature>
<feature type="transmembrane region" description="Helical" evidence="7">
    <location>
        <begin position="294"/>
        <end position="312"/>
    </location>
</feature>
<reference evidence="8 9" key="1">
    <citation type="journal article" date="2023" name="BMC Biol.">
        <title>The compact genome of the sponge Oopsacas minuta (Hexactinellida) is lacking key metazoan core genes.</title>
        <authorList>
            <person name="Santini S."/>
            <person name="Schenkelaars Q."/>
            <person name="Jourda C."/>
            <person name="Duchesne M."/>
            <person name="Belahbib H."/>
            <person name="Rocher C."/>
            <person name="Selva M."/>
            <person name="Riesgo A."/>
            <person name="Vervoort M."/>
            <person name="Leys S.P."/>
            <person name="Kodjabachian L."/>
            <person name="Le Bivic A."/>
            <person name="Borchiellini C."/>
            <person name="Claverie J.M."/>
            <person name="Renard E."/>
        </authorList>
    </citation>
    <scope>NUCLEOTIDE SEQUENCE [LARGE SCALE GENOMIC DNA]</scope>
    <source>
        <strain evidence="8">SPO-2</strain>
    </source>
</reference>
<dbReference type="GO" id="GO:0016020">
    <property type="term" value="C:membrane"/>
    <property type="evidence" value="ECO:0007669"/>
    <property type="project" value="UniProtKB-SubCell"/>
</dbReference>
<feature type="transmembrane region" description="Helical" evidence="7">
    <location>
        <begin position="415"/>
        <end position="435"/>
    </location>
</feature>
<evidence type="ECO:0000313" key="9">
    <source>
        <dbReference type="Proteomes" id="UP001165289"/>
    </source>
</evidence>
<keyword evidence="9" id="KW-1185">Reference proteome</keyword>
<protein>
    <submittedName>
        <fullName evidence="8">Uncharacterized protein</fullName>
    </submittedName>
</protein>
<proteinExistence type="inferred from homology"/>
<dbReference type="PANTHER" id="PTHR11654">
    <property type="entry name" value="OLIGOPEPTIDE TRANSPORTER-RELATED"/>
    <property type="match status" value="1"/>
</dbReference>
<feature type="transmembrane region" description="Helical" evidence="7">
    <location>
        <begin position="97"/>
        <end position="115"/>
    </location>
</feature>
<feature type="transmembrane region" description="Helical" evidence="7">
    <location>
        <begin position="172"/>
        <end position="192"/>
    </location>
</feature>
<dbReference type="InterPro" id="IPR036259">
    <property type="entry name" value="MFS_trans_sf"/>
</dbReference>
<dbReference type="Pfam" id="PF00854">
    <property type="entry name" value="PTR2"/>
    <property type="match status" value="1"/>
</dbReference>
<evidence type="ECO:0000256" key="2">
    <source>
        <dbReference type="ARBA" id="ARBA00005982"/>
    </source>
</evidence>
<keyword evidence="4" id="KW-0653">Protein transport</keyword>
<dbReference type="Gene3D" id="1.20.1250.20">
    <property type="entry name" value="MFS general substrate transporter like domains"/>
    <property type="match status" value="1"/>
</dbReference>
<sequence>MCSKFKIFIIKLPTPPGFAIFPGVKVIFLLVFLVHVHFYGLYFLLGNITGLLVKNVNDCTVNRLSDYTLPSLLYGLTWTFAPIPGYIADCYWGRQKVISGCFLFSFIGTIMLLILESARMNFTHGYCGIVVPIYSVSYVLLALGSSGLLAIMIPYGVDQLQGAGEITLSNYFYWYVWCTFAAKMTIYGQYINYDRTASGVAERLSILGNGYIAILALFIAIFVFKFSQILNILVPVVPILNPLKLIYQVVVNAYKTRKDSDPALKMYSKRQWIDYATIDFGGRFSYEHVNSVKTLINMLPIMFCLVWIYSITNEFPYDLFIAQGAQMITTNSSVSDTQIISYVTTGLTILVMIPIIEIPWVGIKIRKILPTILSRLFFGTLVLTIAYIFACTIELTRLVNCDSNGIRYIPIEVQIPQYILIGIGSVFILANSFEFVYAQTPLMMKGIVFGVLSSMYGIGSLLPSLIYEILTQFGKGKEIQCKDTIIAIYQTEMLDQCVGKCTKSYVTFCLIIFLSMVHSVIFCIVIRRYKHWNRNRVEGDVRYFSPITRLIPNVIN</sequence>
<feature type="transmembrane region" description="Helical" evidence="7">
    <location>
        <begin position="229"/>
        <end position="247"/>
    </location>
</feature>
<organism evidence="8 9">
    <name type="scientific">Oopsacas minuta</name>
    <dbReference type="NCBI Taxonomy" id="111878"/>
    <lineage>
        <taxon>Eukaryota</taxon>
        <taxon>Metazoa</taxon>
        <taxon>Porifera</taxon>
        <taxon>Hexactinellida</taxon>
        <taxon>Hexasterophora</taxon>
        <taxon>Lyssacinosida</taxon>
        <taxon>Leucopsacidae</taxon>
        <taxon>Oopsacas</taxon>
    </lineage>
</organism>
<feature type="transmembrane region" description="Helical" evidence="7">
    <location>
        <begin position="204"/>
        <end position="223"/>
    </location>
</feature>
<feature type="transmembrane region" description="Helical" evidence="7">
    <location>
        <begin position="505"/>
        <end position="526"/>
    </location>
</feature>
<dbReference type="AlphaFoldDB" id="A0AAV7JNQ4"/>
<keyword evidence="6 7" id="KW-0472">Membrane</keyword>
<feature type="transmembrane region" description="Helical" evidence="7">
    <location>
        <begin position="372"/>
        <end position="395"/>
    </location>
</feature>
<comment type="caution">
    <text evidence="8">The sequence shown here is derived from an EMBL/GenBank/DDBJ whole genome shotgun (WGS) entry which is preliminary data.</text>
</comment>
<feature type="transmembrane region" description="Helical" evidence="7">
    <location>
        <begin position="20"/>
        <end position="45"/>
    </location>
</feature>
<evidence type="ECO:0000256" key="3">
    <source>
        <dbReference type="ARBA" id="ARBA00022692"/>
    </source>
</evidence>
<evidence type="ECO:0000256" key="6">
    <source>
        <dbReference type="ARBA" id="ARBA00023136"/>
    </source>
</evidence>
<dbReference type="InterPro" id="IPR000109">
    <property type="entry name" value="POT_fam"/>
</dbReference>
<keyword evidence="3 7" id="KW-0812">Transmembrane</keyword>
<keyword evidence="5 7" id="KW-1133">Transmembrane helix</keyword>
<keyword evidence="4" id="KW-0813">Transport</keyword>
<dbReference type="SUPFAM" id="SSF103473">
    <property type="entry name" value="MFS general substrate transporter"/>
    <property type="match status" value="1"/>
</dbReference>
<dbReference type="GO" id="GO:0015833">
    <property type="term" value="P:peptide transport"/>
    <property type="evidence" value="ECO:0007669"/>
    <property type="project" value="UniProtKB-KW"/>
</dbReference>
<evidence type="ECO:0000256" key="7">
    <source>
        <dbReference type="SAM" id="Phobius"/>
    </source>
</evidence>
<dbReference type="EMBL" id="JAKMXF010000311">
    <property type="protein sequence ID" value="KAI6650429.1"/>
    <property type="molecule type" value="Genomic_DNA"/>
</dbReference>
<evidence type="ECO:0000256" key="5">
    <source>
        <dbReference type="ARBA" id="ARBA00022989"/>
    </source>
</evidence>
<dbReference type="GO" id="GO:0022857">
    <property type="term" value="F:transmembrane transporter activity"/>
    <property type="evidence" value="ECO:0007669"/>
    <property type="project" value="InterPro"/>
</dbReference>
<feature type="transmembrane region" description="Helical" evidence="7">
    <location>
        <begin position="339"/>
        <end position="360"/>
    </location>
</feature>
<accession>A0AAV7JNQ4</accession>
<name>A0AAV7JNQ4_9METZ</name>
<dbReference type="Proteomes" id="UP001165289">
    <property type="component" value="Unassembled WGS sequence"/>
</dbReference>
<evidence type="ECO:0000256" key="4">
    <source>
        <dbReference type="ARBA" id="ARBA00022856"/>
    </source>
</evidence>
<gene>
    <name evidence="8" type="ORF">LOD99_5866</name>
</gene>
<evidence type="ECO:0000256" key="1">
    <source>
        <dbReference type="ARBA" id="ARBA00004141"/>
    </source>
</evidence>
<evidence type="ECO:0000313" key="8">
    <source>
        <dbReference type="EMBL" id="KAI6650429.1"/>
    </source>
</evidence>
<comment type="similarity">
    <text evidence="2">Belongs to the major facilitator superfamily. Proton-dependent oligopeptide transporter (POT/PTR) (TC 2.A.17) family.</text>
</comment>